<evidence type="ECO:0000313" key="2">
    <source>
        <dbReference type="Proteomes" id="UP000239406"/>
    </source>
</evidence>
<keyword evidence="2" id="KW-1185">Reference proteome</keyword>
<dbReference type="Proteomes" id="UP000239406">
    <property type="component" value="Unassembled WGS sequence"/>
</dbReference>
<organism evidence="1 2">
    <name type="scientific">Caldimonas thermodepolymerans</name>
    <dbReference type="NCBI Taxonomy" id="215580"/>
    <lineage>
        <taxon>Bacteria</taxon>
        <taxon>Pseudomonadati</taxon>
        <taxon>Pseudomonadota</taxon>
        <taxon>Betaproteobacteria</taxon>
        <taxon>Burkholderiales</taxon>
        <taxon>Sphaerotilaceae</taxon>
        <taxon>Caldimonas</taxon>
    </lineage>
</organism>
<accession>A0A2S5T5W3</accession>
<comment type="caution">
    <text evidence="1">The sequence shown here is derived from an EMBL/GenBank/DDBJ whole genome shotgun (WGS) entry which is preliminary data.</text>
</comment>
<dbReference type="PANTHER" id="PTHR35564:SF4">
    <property type="entry name" value="CYTOPLASMIC PROTEIN"/>
    <property type="match status" value="1"/>
</dbReference>
<dbReference type="PANTHER" id="PTHR35564">
    <property type="match status" value="1"/>
</dbReference>
<dbReference type="InterPro" id="IPR010732">
    <property type="entry name" value="T6SS_TssG-like"/>
</dbReference>
<dbReference type="EMBL" id="PSNY01000006">
    <property type="protein sequence ID" value="PPE70390.1"/>
    <property type="molecule type" value="Genomic_DNA"/>
</dbReference>
<reference evidence="1 2" key="1">
    <citation type="submission" date="2018-02" db="EMBL/GenBank/DDBJ databases">
        <title>Reclassifiation of [Polyangium] brachysporum DSM 7029 as Guopingzhaonella breviflexa gen. nov., sp. nov., a member of the family Comamonadaceae.</title>
        <authorList>
            <person name="Tang B."/>
        </authorList>
    </citation>
    <scope>NUCLEOTIDE SEQUENCE [LARGE SCALE GENOMIC DNA]</scope>
    <source>
        <strain evidence="1 2">DSM 15344</strain>
    </source>
</reference>
<dbReference type="AlphaFoldDB" id="A0A2S5T5W3"/>
<gene>
    <name evidence="1" type="primary">tssG</name>
    <name evidence="1" type="ORF">C1702_06830</name>
</gene>
<dbReference type="RefSeq" id="WP_104356940.1">
    <property type="nucleotide sequence ID" value="NZ_CP064338.1"/>
</dbReference>
<evidence type="ECO:0000313" key="1">
    <source>
        <dbReference type="EMBL" id="PPE70390.1"/>
    </source>
</evidence>
<protein>
    <submittedName>
        <fullName evidence="1">Type VI secretion system baseplate subunit TssG</fullName>
    </submittedName>
</protein>
<proteinExistence type="predicted"/>
<sequence length="363" mass="40627">MSTPQRRPATGVIAQLLAAPHRFGFFQAVRLLERWLVHGTEQGPSQGLERRLRFRNSLSLGFPASEIEALRVRRRQEGTADAVEPGDVECIEVTPAFMGLLGSHGTLPLYYTETLARREAFRKDLAARAFLDIFQQRAVSLFYQAWKKHRLALQYEADRDNRFLPVVLALAGLGQAALRHRLRGGDGGVHDESLACFAGMLQQRTVPPGALRQLLCEYFGVPVEIEPFVGHWYPLPETAATRLGMRHGVLGLDAVMGPRVWQRDLRLRVVLGPLDGRTFQRFLPRGSGAQALEKLLTLLTGVTLEYEIRLRLRKEDALGVTLGGTDPGPARPVAHRLGWNTFLRTCPETRDRDDAVYEIHATS</sequence>
<dbReference type="NCBIfam" id="TIGR03347">
    <property type="entry name" value="VI_chp_1"/>
    <property type="match status" value="1"/>
</dbReference>
<name>A0A2S5T5W3_9BURK</name>
<dbReference type="Pfam" id="PF06996">
    <property type="entry name" value="T6SS_TssG"/>
    <property type="match status" value="1"/>
</dbReference>